<protein>
    <submittedName>
        <fullName evidence="3">Uncharacterized protein</fullName>
    </submittedName>
</protein>
<proteinExistence type="predicted"/>
<reference evidence="3 4" key="1">
    <citation type="submission" date="2021-12" db="EMBL/GenBank/DDBJ databases">
        <title>Discovery of the Pendulisporaceae a myxobacterial family with distinct sporulation behavior and unique specialized metabolism.</title>
        <authorList>
            <person name="Garcia R."/>
            <person name="Popoff A."/>
            <person name="Bader C.D."/>
            <person name="Loehr J."/>
            <person name="Walesch S."/>
            <person name="Walt C."/>
            <person name="Boldt J."/>
            <person name="Bunk B."/>
            <person name="Haeckl F.J.F.P.J."/>
            <person name="Gunesch A.P."/>
            <person name="Birkelbach J."/>
            <person name="Nuebel U."/>
            <person name="Pietschmann T."/>
            <person name="Bach T."/>
            <person name="Mueller R."/>
        </authorList>
    </citation>
    <scope>NUCLEOTIDE SEQUENCE [LARGE SCALE GENOMIC DNA]</scope>
    <source>
        <strain evidence="3 4">MSr12523</strain>
    </source>
</reference>
<dbReference type="EMBL" id="CP089982">
    <property type="protein sequence ID" value="WXA91126.1"/>
    <property type="molecule type" value="Genomic_DNA"/>
</dbReference>
<keyword evidence="4" id="KW-1185">Reference proteome</keyword>
<organism evidence="3 4">
    <name type="scientific">Pendulispora brunnea</name>
    <dbReference type="NCBI Taxonomy" id="2905690"/>
    <lineage>
        <taxon>Bacteria</taxon>
        <taxon>Pseudomonadati</taxon>
        <taxon>Myxococcota</taxon>
        <taxon>Myxococcia</taxon>
        <taxon>Myxococcales</taxon>
        <taxon>Sorangiineae</taxon>
        <taxon>Pendulisporaceae</taxon>
        <taxon>Pendulispora</taxon>
    </lineage>
</organism>
<gene>
    <name evidence="3" type="ORF">LZC95_32310</name>
</gene>
<accession>A0ABZ2JXB1</accession>
<evidence type="ECO:0000313" key="4">
    <source>
        <dbReference type="Proteomes" id="UP001379533"/>
    </source>
</evidence>
<feature type="chain" id="PRO_5047353517" evidence="2">
    <location>
        <begin position="20"/>
        <end position="305"/>
    </location>
</feature>
<evidence type="ECO:0000256" key="1">
    <source>
        <dbReference type="SAM" id="MobiDB-lite"/>
    </source>
</evidence>
<name>A0ABZ2JXB1_9BACT</name>
<dbReference type="RefSeq" id="WP_394841747.1">
    <property type="nucleotide sequence ID" value="NZ_CP089982.1"/>
</dbReference>
<dbReference type="Proteomes" id="UP001379533">
    <property type="component" value="Chromosome"/>
</dbReference>
<keyword evidence="2" id="KW-0732">Signal</keyword>
<evidence type="ECO:0000313" key="3">
    <source>
        <dbReference type="EMBL" id="WXA91126.1"/>
    </source>
</evidence>
<evidence type="ECO:0000256" key="2">
    <source>
        <dbReference type="SAM" id="SignalP"/>
    </source>
</evidence>
<sequence>MKRVLLLLAAAGASLGAIMCTGEEPAEVPEVPAGDAGNVDAQTPPPDGGGGGNQPLPKTIAGLALWLDAQDPSFVQLANNVVAKWSDKSGNVPPRDFAPAPGKAAPTFAATALNGKSALSFVQTSQQVLLGPSLKGLSGGEAFIVFQTADNGLFTDAGQHVGYGLWQFGSYNGSHPEFDLPNNKPVIRDGFASTGQAFSGEIPRDDVWKPQIFGAVSTVEAWPRFHNGEQLDGAILDHEVGFNALGSLLGANTAFGDGGLEPTNWFNGVIGEVIIYDHRLPTAQHDAVQKYLSEKWNIPLKDAGP</sequence>
<feature type="signal peptide" evidence="2">
    <location>
        <begin position="1"/>
        <end position="19"/>
    </location>
</feature>
<feature type="region of interest" description="Disordered" evidence="1">
    <location>
        <begin position="27"/>
        <end position="55"/>
    </location>
</feature>